<dbReference type="RefSeq" id="WP_093118675.1">
    <property type="nucleotide sequence ID" value="NZ_FODS01000013.1"/>
</dbReference>
<dbReference type="SUPFAM" id="SSF81469">
    <property type="entry name" value="Bacterial aa3 type cytochrome c oxidase subunit IV"/>
    <property type="match status" value="1"/>
</dbReference>
<evidence type="ECO:0000313" key="4">
    <source>
        <dbReference type="Proteomes" id="UP000198893"/>
    </source>
</evidence>
<keyword evidence="4" id="KW-1185">Reference proteome</keyword>
<evidence type="ECO:0000313" key="3">
    <source>
        <dbReference type="EMBL" id="SEO83296.1"/>
    </source>
</evidence>
<protein>
    <submittedName>
        <fullName evidence="3">Aa3 type cytochrome c oxidase subunit IV</fullName>
    </submittedName>
</protein>
<keyword evidence="1" id="KW-0812">Transmembrane</keyword>
<feature type="domain" description="Cytochrome c oxidase subunit IV bacterial aa3 type" evidence="2">
    <location>
        <begin position="6"/>
        <end position="45"/>
    </location>
</feature>
<evidence type="ECO:0000259" key="2">
    <source>
        <dbReference type="Pfam" id="PF07835"/>
    </source>
</evidence>
<dbReference type="InterPro" id="IPR012422">
    <property type="entry name" value="Cyt_c_oxidase_su4_bac-aa3"/>
</dbReference>
<dbReference type="EMBL" id="FODS01000013">
    <property type="protein sequence ID" value="SEO83296.1"/>
    <property type="molecule type" value="Genomic_DNA"/>
</dbReference>
<dbReference type="AlphaFoldDB" id="A0A1H8SXU9"/>
<reference evidence="3 4" key="1">
    <citation type="submission" date="2016-10" db="EMBL/GenBank/DDBJ databases">
        <authorList>
            <person name="de Groot N.N."/>
        </authorList>
    </citation>
    <scope>NUCLEOTIDE SEQUENCE [LARGE SCALE GENOMIC DNA]</scope>
    <source>
        <strain evidence="3 4">DSM 27842</strain>
    </source>
</reference>
<sequence>MAEQEHKHGEMNTEVQEQTFAGFVRWMMWAAGGVIAILIFLAIFNS</sequence>
<feature type="transmembrane region" description="Helical" evidence="1">
    <location>
        <begin position="26"/>
        <end position="44"/>
    </location>
</feature>
<dbReference type="OrthoDB" id="7691500at2"/>
<gene>
    <name evidence="3" type="ORF">SAMN04490248_11389</name>
</gene>
<dbReference type="InterPro" id="IPR036596">
    <property type="entry name" value="Cyt-C_aa3_sf"/>
</dbReference>
<proteinExistence type="predicted"/>
<accession>A0A1H8SXU9</accession>
<keyword evidence="1" id="KW-1133">Transmembrane helix</keyword>
<dbReference type="Gene3D" id="1.20.5.160">
    <property type="entry name" value="Bacterial aa3 type cytochrome c oxidase subunit IV"/>
    <property type="match status" value="1"/>
</dbReference>
<dbReference type="Proteomes" id="UP000198893">
    <property type="component" value="Unassembled WGS sequence"/>
</dbReference>
<dbReference type="STRING" id="569882.SAMN04490248_11389"/>
<organism evidence="3 4">
    <name type="scientific">Salinihabitans flavidus</name>
    <dbReference type="NCBI Taxonomy" id="569882"/>
    <lineage>
        <taxon>Bacteria</taxon>
        <taxon>Pseudomonadati</taxon>
        <taxon>Pseudomonadota</taxon>
        <taxon>Alphaproteobacteria</taxon>
        <taxon>Rhodobacterales</taxon>
        <taxon>Roseobacteraceae</taxon>
        <taxon>Salinihabitans</taxon>
    </lineage>
</organism>
<evidence type="ECO:0000256" key="1">
    <source>
        <dbReference type="SAM" id="Phobius"/>
    </source>
</evidence>
<dbReference type="Pfam" id="PF07835">
    <property type="entry name" value="COX4_pro_2"/>
    <property type="match status" value="1"/>
</dbReference>
<keyword evidence="1" id="KW-0472">Membrane</keyword>
<name>A0A1H8SXU9_9RHOB</name>